<protein>
    <submittedName>
        <fullName evidence="1">Uncharacterized protein</fullName>
    </submittedName>
</protein>
<dbReference type="AlphaFoldDB" id="A0AAN7X3V3"/>
<gene>
    <name evidence="1" type="ORF">PBY51_015501</name>
</gene>
<name>A0AAN7X3V3_ELEMC</name>
<comment type="caution">
    <text evidence="1">The sequence shown here is derived from an EMBL/GenBank/DDBJ whole genome shotgun (WGS) entry which is preliminary data.</text>
</comment>
<dbReference type="Proteomes" id="UP001346869">
    <property type="component" value="Unassembled WGS sequence"/>
</dbReference>
<sequence length="96" mass="9745">MDFLGNLGGKTMNAAIGRKAGEVVEDLVVKVMGGDKEEDDGGDKGGAIDNLMKLGGGSKDEDKGFGLGDALSMVQGKDDKKDEGGANVIGALGKLF</sequence>
<evidence type="ECO:0000313" key="2">
    <source>
        <dbReference type="Proteomes" id="UP001346869"/>
    </source>
</evidence>
<reference evidence="1 2" key="1">
    <citation type="journal article" date="2023" name="Genes (Basel)">
        <title>Chromosome-Level Genome Assembly and Circadian Gene Repertoire of the Patagonia Blennie Eleginops maclovinus-The Closest Ancestral Proxy of Antarctic Cryonotothenioids.</title>
        <authorList>
            <person name="Cheng C.C."/>
            <person name="Rivera-Colon A.G."/>
            <person name="Minhas B.F."/>
            <person name="Wilson L."/>
            <person name="Rayamajhi N."/>
            <person name="Vargas-Chacoff L."/>
            <person name="Catchen J.M."/>
        </authorList>
    </citation>
    <scope>NUCLEOTIDE SEQUENCE [LARGE SCALE GENOMIC DNA]</scope>
    <source>
        <strain evidence="1">JMC-PN-2008</strain>
    </source>
</reference>
<dbReference type="EMBL" id="JAUZQC010000019">
    <property type="protein sequence ID" value="KAK5854432.1"/>
    <property type="molecule type" value="Genomic_DNA"/>
</dbReference>
<evidence type="ECO:0000313" key="1">
    <source>
        <dbReference type="EMBL" id="KAK5854432.1"/>
    </source>
</evidence>
<proteinExistence type="predicted"/>
<accession>A0AAN7X3V3</accession>
<keyword evidence="2" id="KW-1185">Reference proteome</keyword>
<organism evidence="1 2">
    <name type="scientific">Eleginops maclovinus</name>
    <name type="common">Patagonian blennie</name>
    <name type="synonym">Eleginus maclovinus</name>
    <dbReference type="NCBI Taxonomy" id="56733"/>
    <lineage>
        <taxon>Eukaryota</taxon>
        <taxon>Metazoa</taxon>
        <taxon>Chordata</taxon>
        <taxon>Craniata</taxon>
        <taxon>Vertebrata</taxon>
        <taxon>Euteleostomi</taxon>
        <taxon>Actinopterygii</taxon>
        <taxon>Neopterygii</taxon>
        <taxon>Teleostei</taxon>
        <taxon>Neoteleostei</taxon>
        <taxon>Acanthomorphata</taxon>
        <taxon>Eupercaria</taxon>
        <taxon>Perciformes</taxon>
        <taxon>Notothenioidei</taxon>
        <taxon>Eleginopidae</taxon>
        <taxon>Eleginops</taxon>
    </lineage>
</organism>
<reference evidence="1 2" key="2">
    <citation type="journal article" date="2023" name="Mol. Biol. Evol.">
        <title>Genomics of Secondarily Temperate Adaptation in the Only Non-Antarctic Icefish.</title>
        <authorList>
            <person name="Rivera-Colon A.G."/>
            <person name="Rayamajhi N."/>
            <person name="Minhas B.F."/>
            <person name="Madrigal G."/>
            <person name="Bilyk K.T."/>
            <person name="Yoon V."/>
            <person name="Hune M."/>
            <person name="Gregory S."/>
            <person name="Cheng C.H.C."/>
            <person name="Catchen J.M."/>
        </authorList>
    </citation>
    <scope>NUCLEOTIDE SEQUENCE [LARGE SCALE GENOMIC DNA]</scope>
    <source>
        <strain evidence="1">JMC-PN-2008</strain>
    </source>
</reference>